<evidence type="ECO:0000313" key="17">
    <source>
        <dbReference type="EMBL" id="RKU41197.1"/>
    </source>
</evidence>
<evidence type="ECO:0000256" key="13">
    <source>
        <dbReference type="ARBA" id="ARBA00037356"/>
    </source>
</evidence>
<keyword evidence="12" id="KW-0449">Lipoprotein</keyword>
<dbReference type="InterPro" id="IPR018202">
    <property type="entry name" value="Ser_caboxypep_ser_AS"/>
</dbReference>
<comment type="similarity">
    <text evidence="3 14">Belongs to the peptidase S10 family.</text>
</comment>
<dbReference type="GO" id="GO:0006508">
    <property type="term" value="P:proteolysis"/>
    <property type="evidence" value="ECO:0007669"/>
    <property type="project" value="UniProtKB-KW"/>
</dbReference>
<evidence type="ECO:0000313" key="18">
    <source>
        <dbReference type="Proteomes" id="UP000275385"/>
    </source>
</evidence>
<keyword evidence="6 14" id="KW-0121">Carboxypeptidase</keyword>
<keyword evidence="7 14" id="KW-0645">Protease</keyword>
<evidence type="ECO:0000256" key="16">
    <source>
        <dbReference type="SAM" id="Phobius"/>
    </source>
</evidence>
<keyword evidence="8 14" id="KW-0732">Signal</keyword>
<feature type="region of interest" description="Disordered" evidence="15">
    <location>
        <begin position="615"/>
        <end position="636"/>
    </location>
</feature>
<dbReference type="GO" id="GO:0000324">
    <property type="term" value="C:fungal-type vacuole"/>
    <property type="evidence" value="ECO:0007669"/>
    <property type="project" value="TreeGrafter"/>
</dbReference>
<evidence type="ECO:0000256" key="12">
    <source>
        <dbReference type="ARBA" id="ARBA00023288"/>
    </source>
</evidence>
<evidence type="ECO:0000256" key="7">
    <source>
        <dbReference type="ARBA" id="ARBA00022670"/>
    </source>
</evidence>
<accession>A0A420XZT7</accession>
<evidence type="ECO:0000256" key="11">
    <source>
        <dbReference type="ARBA" id="ARBA00023180"/>
    </source>
</evidence>
<comment type="catalytic activity">
    <reaction evidence="1">
        <text>Preferential release of a C-terminal arginine or lysine residue.</text>
        <dbReference type="EC" id="3.4.16.6"/>
    </reaction>
</comment>
<keyword evidence="16" id="KW-0812">Transmembrane</keyword>
<evidence type="ECO:0000256" key="4">
    <source>
        <dbReference type="ARBA" id="ARBA00022475"/>
    </source>
</evidence>
<dbReference type="Gene3D" id="3.40.50.1820">
    <property type="entry name" value="alpha/beta hydrolase"/>
    <property type="match status" value="1"/>
</dbReference>
<feature type="compositionally biased region" description="Gly residues" evidence="15">
    <location>
        <begin position="617"/>
        <end position="627"/>
    </location>
</feature>
<evidence type="ECO:0000256" key="8">
    <source>
        <dbReference type="ARBA" id="ARBA00022729"/>
    </source>
</evidence>
<evidence type="ECO:0000256" key="3">
    <source>
        <dbReference type="ARBA" id="ARBA00009431"/>
    </source>
</evidence>
<comment type="function">
    <text evidence="13">Extracellular serine carboxypeptidase that contributes to pathogenicity.</text>
</comment>
<protein>
    <recommendedName>
        <fullName evidence="14">Carboxypeptidase</fullName>
        <ecNumber evidence="14">3.4.16.-</ecNumber>
    </recommendedName>
</protein>
<feature type="transmembrane region" description="Helical" evidence="16">
    <location>
        <begin position="646"/>
        <end position="671"/>
    </location>
</feature>
<keyword evidence="4" id="KW-1003">Cell membrane</keyword>
<evidence type="ECO:0000256" key="2">
    <source>
        <dbReference type="ARBA" id="ARBA00004609"/>
    </source>
</evidence>
<dbReference type="OrthoDB" id="443318at2759"/>
<dbReference type="PANTHER" id="PTHR11802:SF189">
    <property type="entry name" value="CARBOXYPEPTIDASE"/>
    <property type="match status" value="1"/>
</dbReference>
<gene>
    <name evidence="17" type="ORF">DL546_002439</name>
</gene>
<comment type="subcellular location">
    <subcellularLocation>
        <location evidence="2">Cell membrane</location>
        <topology evidence="2">Lipid-anchor</topology>
        <topology evidence="2">GPI-anchor</topology>
    </subcellularLocation>
</comment>
<dbReference type="PANTHER" id="PTHR11802">
    <property type="entry name" value="SERINE PROTEASE FAMILY S10 SERINE CARBOXYPEPTIDASE"/>
    <property type="match status" value="1"/>
</dbReference>
<dbReference type="SUPFAM" id="SSF53474">
    <property type="entry name" value="alpha/beta-Hydrolases"/>
    <property type="match status" value="1"/>
</dbReference>
<dbReference type="STRING" id="177199.A0A420XZT7"/>
<proteinExistence type="inferred from homology"/>
<dbReference type="EMBL" id="QVQW01000080">
    <property type="protein sequence ID" value="RKU41197.1"/>
    <property type="molecule type" value="Genomic_DNA"/>
</dbReference>
<dbReference type="Pfam" id="PF00450">
    <property type="entry name" value="Peptidase_S10"/>
    <property type="match status" value="1"/>
</dbReference>
<keyword evidence="18" id="KW-1185">Reference proteome</keyword>
<sequence>MVSHCVLRRFVLGLAGAGAALAQFPPTPEGLTVLKSRFNPDVTISYKEPGICETTPGVKSYSGYIHLPPGTLSDLDSPQNFSINTFFWFFESRKDPDNAPLSIWMNGGPGSSSLLGLLEENGPCSVLPDSNSTVLNPWSWNNEVNMLYLEQPVQVGFSYDSLRNITADLLTGSISPLNGPPPSQNLTTLVGTLPSGKNTSTTIGTRNSAIALWHFAQVWFQEFPGYHPHGSKISIATESYGGRYGPDFAAFFEKQNERIRSGEWEVEGEQFVINLDTLLLINACVDREVMWPHYPTMAYNNTYGVRAVNESVYEGMMEAYYREGGCRDQIEECRGLAREWDPKNMGVNETVNEVCEEAETFCSNHLRDPYTRLSGRNYYDIGQQNPDPFTFSFHHGYLNQPHVQAALGVPLNFTQSSGAVSTAFRSIGDYPRPGWLEDLAYLLESGIKVTLVYGDRDFACNWYAGEAVSLAINYTHTTSFRSAGYTPIITNSSYIGGQVRQYGNLSFSRVYESGHEIPAYQPETAYQIFTRALFNKDIATGEIGTAKNGSYATEGPKDTLAIRNELPQPEIWFCYILDPGTCTDEQIEMLKTGNVTVKDWIVVDANSTRRFPYLKEAGGGGPTGTGASGSASATGPVSVPTGTNGAGMALVLSGHFGLLWVWIGVLLGFALL</sequence>
<keyword evidence="10" id="KW-0843">Virulence</keyword>
<evidence type="ECO:0000256" key="6">
    <source>
        <dbReference type="ARBA" id="ARBA00022645"/>
    </source>
</evidence>
<evidence type="ECO:0000256" key="9">
    <source>
        <dbReference type="ARBA" id="ARBA00022801"/>
    </source>
</evidence>
<dbReference type="InterPro" id="IPR029058">
    <property type="entry name" value="AB_hydrolase_fold"/>
</dbReference>
<keyword evidence="11" id="KW-0325">Glycoprotein</keyword>
<dbReference type="InterPro" id="IPR001563">
    <property type="entry name" value="Peptidase_S10"/>
</dbReference>
<comment type="caution">
    <text evidence="17">The sequence shown here is derived from an EMBL/GenBank/DDBJ whole genome shotgun (WGS) entry which is preliminary data.</text>
</comment>
<dbReference type="PROSITE" id="PS00131">
    <property type="entry name" value="CARBOXYPEPT_SER_SER"/>
    <property type="match status" value="1"/>
</dbReference>
<evidence type="ECO:0000256" key="5">
    <source>
        <dbReference type="ARBA" id="ARBA00022622"/>
    </source>
</evidence>
<feature type="signal peptide" evidence="14">
    <location>
        <begin position="1"/>
        <end position="22"/>
    </location>
</feature>
<dbReference type="EC" id="3.4.16.-" evidence="14"/>
<evidence type="ECO:0000256" key="15">
    <source>
        <dbReference type="SAM" id="MobiDB-lite"/>
    </source>
</evidence>
<evidence type="ECO:0000256" key="14">
    <source>
        <dbReference type="RuleBase" id="RU361156"/>
    </source>
</evidence>
<keyword evidence="9 14" id="KW-0378">Hydrolase</keyword>
<evidence type="ECO:0000256" key="1">
    <source>
        <dbReference type="ARBA" id="ARBA00001003"/>
    </source>
</evidence>
<dbReference type="GO" id="GO:0098552">
    <property type="term" value="C:side of membrane"/>
    <property type="evidence" value="ECO:0007669"/>
    <property type="project" value="UniProtKB-KW"/>
</dbReference>
<dbReference type="GO" id="GO:0005886">
    <property type="term" value="C:plasma membrane"/>
    <property type="evidence" value="ECO:0007669"/>
    <property type="project" value="UniProtKB-SubCell"/>
</dbReference>
<keyword evidence="5" id="KW-0336">GPI-anchor</keyword>
<reference evidence="17 18" key="1">
    <citation type="submission" date="2018-08" db="EMBL/GenBank/DDBJ databases">
        <title>Draft genome of the lignicolous fungus Coniochaeta pulveracea.</title>
        <authorList>
            <person name="Borstlap C.J."/>
            <person name="De Witt R.N."/>
            <person name="Botha A."/>
            <person name="Volschenk H."/>
        </authorList>
    </citation>
    <scope>NUCLEOTIDE SEQUENCE [LARGE SCALE GENOMIC DNA]</scope>
    <source>
        <strain evidence="17 18">CAB683</strain>
    </source>
</reference>
<dbReference type="GO" id="GO:0004185">
    <property type="term" value="F:serine-type carboxypeptidase activity"/>
    <property type="evidence" value="ECO:0007669"/>
    <property type="project" value="UniProtKB-UniRule"/>
</dbReference>
<dbReference type="AlphaFoldDB" id="A0A420XZT7"/>
<name>A0A420XZT7_9PEZI</name>
<keyword evidence="16" id="KW-1133">Transmembrane helix</keyword>
<keyword evidence="16" id="KW-0472">Membrane</keyword>
<evidence type="ECO:0000256" key="10">
    <source>
        <dbReference type="ARBA" id="ARBA00023026"/>
    </source>
</evidence>
<organism evidence="17 18">
    <name type="scientific">Coniochaeta pulveracea</name>
    <dbReference type="NCBI Taxonomy" id="177199"/>
    <lineage>
        <taxon>Eukaryota</taxon>
        <taxon>Fungi</taxon>
        <taxon>Dikarya</taxon>
        <taxon>Ascomycota</taxon>
        <taxon>Pezizomycotina</taxon>
        <taxon>Sordariomycetes</taxon>
        <taxon>Sordariomycetidae</taxon>
        <taxon>Coniochaetales</taxon>
        <taxon>Coniochaetaceae</taxon>
        <taxon>Coniochaeta</taxon>
    </lineage>
</organism>
<dbReference type="PRINTS" id="PR00724">
    <property type="entry name" value="CRBOXYPTASEC"/>
</dbReference>
<feature type="chain" id="PRO_5018817227" description="Carboxypeptidase" evidence="14">
    <location>
        <begin position="23"/>
        <end position="672"/>
    </location>
</feature>
<dbReference type="Proteomes" id="UP000275385">
    <property type="component" value="Unassembled WGS sequence"/>
</dbReference>